<proteinExistence type="predicted"/>
<reference evidence="2 4" key="2">
    <citation type="submission" date="2018-12" db="EMBL/GenBank/DDBJ databases">
        <authorList>
            <consortium name="Pathogen Informatics"/>
        </authorList>
    </citation>
    <scope>NUCLEOTIDE SEQUENCE [LARGE SCALE GENOMIC DNA]</scope>
    <source>
        <strain evidence="2 4">NCTC11976</strain>
    </source>
</reference>
<dbReference type="Proteomes" id="UP000054921">
    <property type="component" value="Unassembled WGS sequence"/>
</dbReference>
<evidence type="ECO:0000313" key="1">
    <source>
        <dbReference type="EMBL" id="KTC78479.1"/>
    </source>
</evidence>
<name>A0A0W0S4G4_9GAMM</name>
<dbReference type="RefSeq" id="WP_028381295.1">
    <property type="nucleotide sequence ID" value="NZ_CAAAIT010000004.1"/>
</dbReference>
<protein>
    <submittedName>
        <fullName evidence="1">Uncharacterized protein</fullName>
    </submittedName>
</protein>
<dbReference type="AlphaFoldDB" id="A0A0W0S4G4"/>
<keyword evidence="4" id="KW-1185">Reference proteome</keyword>
<evidence type="ECO:0000313" key="4">
    <source>
        <dbReference type="Proteomes" id="UP000277577"/>
    </source>
</evidence>
<dbReference type="EMBL" id="LNXW01000014">
    <property type="protein sequence ID" value="KTC78479.1"/>
    <property type="molecule type" value="Genomic_DNA"/>
</dbReference>
<dbReference type="OrthoDB" id="5646674at2"/>
<dbReference type="Proteomes" id="UP000277577">
    <property type="component" value="Chromosome"/>
</dbReference>
<evidence type="ECO:0000313" key="2">
    <source>
        <dbReference type="EMBL" id="VEB35141.1"/>
    </source>
</evidence>
<dbReference type="PATRIC" id="fig|28084.5.peg.3546"/>
<dbReference type="STRING" id="28084.Lche_3268"/>
<organism evidence="1 3">
    <name type="scientific">Legionella cherrii</name>
    <dbReference type="NCBI Taxonomy" id="28084"/>
    <lineage>
        <taxon>Bacteria</taxon>
        <taxon>Pseudomonadati</taxon>
        <taxon>Pseudomonadota</taxon>
        <taxon>Gammaproteobacteria</taxon>
        <taxon>Legionellales</taxon>
        <taxon>Legionellaceae</taxon>
        <taxon>Legionella</taxon>
    </lineage>
</organism>
<accession>A0A0W0S4G4</accession>
<sequence length="62" mass="7139">MSIVKLLEQLASTVHHKVNLDILLKDEPSTIQKAFFYNDAAYFKKNLNEDIALADRTTIFEI</sequence>
<dbReference type="EMBL" id="LR134173">
    <property type="protein sequence ID" value="VEB35141.1"/>
    <property type="molecule type" value="Genomic_DNA"/>
</dbReference>
<evidence type="ECO:0000313" key="3">
    <source>
        <dbReference type="Proteomes" id="UP000054921"/>
    </source>
</evidence>
<gene>
    <name evidence="1" type="ORF">Lche_3268</name>
    <name evidence="2" type="ORF">NCTC11976_01205</name>
</gene>
<reference evidence="1 3" key="1">
    <citation type="submission" date="2015-11" db="EMBL/GenBank/DDBJ databases">
        <title>Genomic analysis of 38 Legionella species identifies large and diverse effector repertoires.</title>
        <authorList>
            <person name="Burstein D."/>
            <person name="Amaro F."/>
            <person name="Zusman T."/>
            <person name="Lifshitz Z."/>
            <person name="Cohen O."/>
            <person name="Gilbert J.A."/>
            <person name="Pupko T."/>
            <person name="Shuman H.A."/>
            <person name="Segal G."/>
        </authorList>
    </citation>
    <scope>NUCLEOTIDE SEQUENCE [LARGE SCALE GENOMIC DNA]</scope>
    <source>
        <strain evidence="1 3">ORW</strain>
    </source>
</reference>